<feature type="transmembrane region" description="Helical" evidence="7">
    <location>
        <begin position="351"/>
        <end position="374"/>
    </location>
</feature>
<dbReference type="EMBL" id="JBHSGD010000008">
    <property type="protein sequence ID" value="MFC4653244.1"/>
    <property type="molecule type" value="Genomic_DNA"/>
</dbReference>
<dbReference type="PROSITE" id="PS50850">
    <property type="entry name" value="MFS"/>
    <property type="match status" value="1"/>
</dbReference>
<sequence length="411" mass="46002">MKKILTNNKLLTIFLMFLFGNLSSATLTFMISWTVLKQTHQASQFALISTISSVVMLVTMPLVGIIVDKYNHKKLLLVAQCFSIFVLLIFIIQPFQNLLAYILFSVGLDLGDLLFSITMYASVKSLSEEKQEMSQINGIEQGVGALFAIISPGLAGVFLTFITVKSFSWLEIFCEAVVILMVLRLNFKEKKTVRKKTDKEDEKSSYKTVFKLLKKKSALLIIVGILIALNFLLGSINVGIPFMLNHRFHGNTIILGIVQLTFPAGIIVGSFLTQKLQKYFIFKVLKISYFSCAFVILGFGIVLALMLKNMIVIVACLALLMLLIGLSLGISRVPMMTFAQNNIPEEIQGRAFTIIDTSAQILAPVGLMFYGLLFDHFQGQWIYLISGVLMILAITIGFRFVDKVDKEDYVF</sequence>
<feature type="transmembrane region" description="Helical" evidence="7">
    <location>
        <begin position="142"/>
        <end position="162"/>
    </location>
</feature>
<feature type="transmembrane region" description="Helical" evidence="7">
    <location>
        <begin position="284"/>
        <end position="305"/>
    </location>
</feature>
<feature type="transmembrane region" description="Helical" evidence="7">
    <location>
        <begin position="75"/>
        <end position="92"/>
    </location>
</feature>
<name>A0ABV9JGQ8_9LACT</name>
<feature type="transmembrane region" description="Helical" evidence="7">
    <location>
        <begin position="12"/>
        <end position="36"/>
    </location>
</feature>
<dbReference type="SUPFAM" id="SSF103473">
    <property type="entry name" value="MFS general substrate transporter"/>
    <property type="match status" value="1"/>
</dbReference>
<evidence type="ECO:0000256" key="6">
    <source>
        <dbReference type="ARBA" id="ARBA00023136"/>
    </source>
</evidence>
<evidence type="ECO:0000313" key="10">
    <source>
        <dbReference type="Proteomes" id="UP001595987"/>
    </source>
</evidence>
<evidence type="ECO:0000313" key="9">
    <source>
        <dbReference type="EMBL" id="MFC4653244.1"/>
    </source>
</evidence>
<feature type="domain" description="Major facilitator superfamily (MFS) profile" evidence="8">
    <location>
        <begin position="9"/>
        <end position="405"/>
    </location>
</feature>
<protein>
    <submittedName>
        <fullName evidence="9">MFS transporter</fullName>
    </submittedName>
</protein>
<feature type="transmembrane region" description="Helical" evidence="7">
    <location>
        <begin position="380"/>
        <end position="401"/>
    </location>
</feature>
<feature type="transmembrane region" description="Helical" evidence="7">
    <location>
        <begin position="98"/>
        <end position="121"/>
    </location>
</feature>
<comment type="caution">
    <text evidence="9">The sequence shown here is derived from an EMBL/GenBank/DDBJ whole genome shotgun (WGS) entry which is preliminary data.</text>
</comment>
<dbReference type="Gene3D" id="1.20.1250.20">
    <property type="entry name" value="MFS general substrate transporter like domains"/>
    <property type="match status" value="1"/>
</dbReference>
<feature type="transmembrane region" description="Helical" evidence="7">
    <location>
        <begin position="252"/>
        <end position="272"/>
    </location>
</feature>
<evidence type="ECO:0000256" key="3">
    <source>
        <dbReference type="ARBA" id="ARBA00022475"/>
    </source>
</evidence>
<reference evidence="10" key="1">
    <citation type="journal article" date="2019" name="Int. J. Syst. Evol. Microbiol.">
        <title>The Global Catalogue of Microorganisms (GCM) 10K type strain sequencing project: providing services to taxonomists for standard genome sequencing and annotation.</title>
        <authorList>
            <consortium name="The Broad Institute Genomics Platform"/>
            <consortium name="The Broad Institute Genome Sequencing Center for Infectious Disease"/>
            <person name="Wu L."/>
            <person name="Ma J."/>
        </authorList>
    </citation>
    <scope>NUCLEOTIDE SEQUENCE [LARGE SCALE GENOMIC DNA]</scope>
    <source>
        <strain evidence="10">CCUG 63287</strain>
    </source>
</reference>
<accession>A0ABV9JGQ8</accession>
<evidence type="ECO:0000256" key="5">
    <source>
        <dbReference type="ARBA" id="ARBA00022989"/>
    </source>
</evidence>
<feature type="transmembrane region" description="Helical" evidence="7">
    <location>
        <begin position="311"/>
        <end position="330"/>
    </location>
</feature>
<keyword evidence="6 7" id="KW-0472">Membrane</keyword>
<feature type="transmembrane region" description="Helical" evidence="7">
    <location>
        <begin position="42"/>
        <end position="63"/>
    </location>
</feature>
<feature type="transmembrane region" description="Helical" evidence="7">
    <location>
        <begin position="168"/>
        <end position="187"/>
    </location>
</feature>
<dbReference type="InterPro" id="IPR011701">
    <property type="entry name" value="MFS"/>
</dbReference>
<dbReference type="PANTHER" id="PTHR43266">
    <property type="entry name" value="MACROLIDE-EFFLUX PROTEIN"/>
    <property type="match status" value="1"/>
</dbReference>
<proteinExistence type="predicted"/>
<evidence type="ECO:0000256" key="1">
    <source>
        <dbReference type="ARBA" id="ARBA00004651"/>
    </source>
</evidence>
<dbReference type="PANTHER" id="PTHR43266:SF7">
    <property type="entry name" value="TRANSPORTER, PUTATIVE-RELATED"/>
    <property type="match status" value="1"/>
</dbReference>
<keyword evidence="3" id="KW-1003">Cell membrane</keyword>
<evidence type="ECO:0000256" key="7">
    <source>
        <dbReference type="SAM" id="Phobius"/>
    </source>
</evidence>
<comment type="subcellular location">
    <subcellularLocation>
        <location evidence="1">Cell membrane</location>
        <topology evidence="1">Multi-pass membrane protein</topology>
    </subcellularLocation>
</comment>
<feature type="transmembrane region" description="Helical" evidence="7">
    <location>
        <begin position="217"/>
        <end position="240"/>
    </location>
</feature>
<keyword evidence="4 7" id="KW-0812">Transmembrane</keyword>
<keyword evidence="2" id="KW-0813">Transport</keyword>
<dbReference type="CDD" id="cd06173">
    <property type="entry name" value="MFS_MefA_like"/>
    <property type="match status" value="1"/>
</dbReference>
<evidence type="ECO:0000256" key="4">
    <source>
        <dbReference type="ARBA" id="ARBA00022692"/>
    </source>
</evidence>
<organism evidence="9 10">
    <name type="scientific">Lactococcus nasutitermitis</name>
    <dbReference type="NCBI Taxonomy" id="1652957"/>
    <lineage>
        <taxon>Bacteria</taxon>
        <taxon>Bacillati</taxon>
        <taxon>Bacillota</taxon>
        <taxon>Bacilli</taxon>
        <taxon>Lactobacillales</taxon>
        <taxon>Streptococcaceae</taxon>
        <taxon>Lactococcus</taxon>
    </lineage>
</organism>
<dbReference type="Proteomes" id="UP001595987">
    <property type="component" value="Unassembled WGS sequence"/>
</dbReference>
<dbReference type="Pfam" id="PF07690">
    <property type="entry name" value="MFS_1"/>
    <property type="match status" value="1"/>
</dbReference>
<evidence type="ECO:0000259" key="8">
    <source>
        <dbReference type="PROSITE" id="PS50850"/>
    </source>
</evidence>
<keyword evidence="5 7" id="KW-1133">Transmembrane helix</keyword>
<dbReference type="InterPro" id="IPR036259">
    <property type="entry name" value="MFS_trans_sf"/>
</dbReference>
<dbReference type="RefSeq" id="WP_213536421.1">
    <property type="nucleotide sequence ID" value="NZ_BOVQ01000006.1"/>
</dbReference>
<gene>
    <name evidence="9" type="ORF">ACFO26_10040</name>
</gene>
<evidence type="ECO:0000256" key="2">
    <source>
        <dbReference type="ARBA" id="ARBA00022448"/>
    </source>
</evidence>
<dbReference type="InterPro" id="IPR020846">
    <property type="entry name" value="MFS_dom"/>
</dbReference>
<keyword evidence="10" id="KW-1185">Reference proteome</keyword>